<evidence type="ECO:0000313" key="1">
    <source>
        <dbReference type="EMBL" id="ESO04265.1"/>
    </source>
</evidence>
<dbReference type="AlphaFoldDB" id="T1F5N4"/>
<dbReference type="EMBL" id="AMQM01004296">
    <property type="status" value="NOT_ANNOTATED_CDS"/>
    <property type="molecule type" value="Genomic_DNA"/>
</dbReference>
<dbReference type="KEGG" id="hro:HELRODRAFT_172623"/>
<evidence type="ECO:0000313" key="3">
    <source>
        <dbReference type="Proteomes" id="UP000015101"/>
    </source>
</evidence>
<proteinExistence type="predicted"/>
<dbReference type="GeneID" id="20204133"/>
<dbReference type="EMBL" id="KB096502">
    <property type="protein sequence ID" value="ESO04265.1"/>
    <property type="molecule type" value="Genomic_DNA"/>
</dbReference>
<reference evidence="1 3" key="2">
    <citation type="journal article" date="2013" name="Nature">
        <title>Insights into bilaterian evolution from three spiralian genomes.</title>
        <authorList>
            <person name="Simakov O."/>
            <person name="Marletaz F."/>
            <person name="Cho S.J."/>
            <person name="Edsinger-Gonzales E."/>
            <person name="Havlak P."/>
            <person name="Hellsten U."/>
            <person name="Kuo D.H."/>
            <person name="Larsson T."/>
            <person name="Lv J."/>
            <person name="Arendt D."/>
            <person name="Savage R."/>
            <person name="Osoegawa K."/>
            <person name="de Jong P."/>
            <person name="Grimwood J."/>
            <person name="Chapman J.A."/>
            <person name="Shapiro H."/>
            <person name="Aerts A."/>
            <person name="Otillar R.P."/>
            <person name="Terry A.Y."/>
            <person name="Boore J.L."/>
            <person name="Grigoriev I.V."/>
            <person name="Lindberg D.R."/>
            <person name="Seaver E.C."/>
            <person name="Weisblat D.A."/>
            <person name="Putnam N.H."/>
            <person name="Rokhsar D.S."/>
        </authorList>
    </citation>
    <scope>NUCLEOTIDE SEQUENCE</scope>
</reference>
<dbReference type="Proteomes" id="UP000015101">
    <property type="component" value="Unassembled WGS sequence"/>
</dbReference>
<name>T1F5N4_HELRO</name>
<dbReference type="CTD" id="20204133"/>
<evidence type="ECO:0000313" key="2">
    <source>
        <dbReference type="EnsemblMetazoa" id="HelroP172623"/>
    </source>
</evidence>
<reference evidence="2" key="3">
    <citation type="submission" date="2015-06" db="UniProtKB">
        <authorList>
            <consortium name="EnsemblMetazoa"/>
        </authorList>
    </citation>
    <scope>IDENTIFICATION</scope>
</reference>
<dbReference type="RefSeq" id="XP_009017534.1">
    <property type="nucleotide sequence ID" value="XM_009019286.1"/>
</dbReference>
<dbReference type="EnsemblMetazoa" id="HelroT172623">
    <property type="protein sequence ID" value="HelroP172623"/>
    <property type="gene ID" value="HelroG172623"/>
</dbReference>
<dbReference type="InParanoid" id="T1F5N4"/>
<reference evidence="3" key="1">
    <citation type="submission" date="2012-12" db="EMBL/GenBank/DDBJ databases">
        <authorList>
            <person name="Hellsten U."/>
            <person name="Grimwood J."/>
            <person name="Chapman J.A."/>
            <person name="Shapiro H."/>
            <person name="Aerts A."/>
            <person name="Otillar R.P."/>
            <person name="Terry A.Y."/>
            <person name="Boore J.L."/>
            <person name="Simakov O."/>
            <person name="Marletaz F."/>
            <person name="Cho S.-J."/>
            <person name="Edsinger-Gonzales E."/>
            <person name="Havlak P."/>
            <person name="Kuo D.-H."/>
            <person name="Larsson T."/>
            <person name="Lv J."/>
            <person name="Arendt D."/>
            <person name="Savage R."/>
            <person name="Osoegawa K."/>
            <person name="de Jong P."/>
            <person name="Lindberg D.R."/>
            <person name="Seaver E.C."/>
            <person name="Weisblat D.A."/>
            <person name="Putnam N.H."/>
            <person name="Grigoriev I.V."/>
            <person name="Rokhsar D.S."/>
        </authorList>
    </citation>
    <scope>NUCLEOTIDE SEQUENCE</scope>
</reference>
<sequence>MLTEVGYSLVSNIEIQKCTATLHDMNLNISYNKNKGSNISRTVGMLLAVGPTESKNQDGKFFNTVQVYDFVKDCKISALQAIDLFMSAFSHPDENRCLNEGSIKSRAGIPSSQGIQNEKKCTTANNKIMENN</sequence>
<organism evidence="2 3">
    <name type="scientific">Helobdella robusta</name>
    <name type="common">Californian leech</name>
    <dbReference type="NCBI Taxonomy" id="6412"/>
    <lineage>
        <taxon>Eukaryota</taxon>
        <taxon>Metazoa</taxon>
        <taxon>Spiralia</taxon>
        <taxon>Lophotrochozoa</taxon>
        <taxon>Annelida</taxon>
        <taxon>Clitellata</taxon>
        <taxon>Hirudinea</taxon>
        <taxon>Rhynchobdellida</taxon>
        <taxon>Glossiphoniidae</taxon>
        <taxon>Helobdella</taxon>
    </lineage>
</organism>
<accession>T1F5N4</accession>
<protein>
    <submittedName>
        <fullName evidence="1 2">Uncharacterized protein</fullName>
    </submittedName>
</protein>
<gene>
    <name evidence="2" type="primary">20204133</name>
    <name evidence="1" type="ORF">HELRODRAFT_172623</name>
</gene>
<keyword evidence="3" id="KW-1185">Reference proteome</keyword>
<dbReference type="HOGENOM" id="CLU_1919312_0_0_1"/>